<keyword evidence="6 7" id="KW-0175">Coiled coil</keyword>
<comment type="catalytic activity">
    <reaction evidence="6">
        <text>S-ubiquitinyl-[E2 ubiquitin-conjugating enzyme]-L-cysteine + [acceptor protein]-L-lysine = [E2 ubiquitin-conjugating enzyme]-L-cysteine + N(6)-ubiquitinyl-[acceptor protein]-L-lysine.</text>
        <dbReference type="EC" id="2.3.2.27"/>
    </reaction>
</comment>
<dbReference type="EMBL" id="KL142381">
    <property type="protein sequence ID" value="KDR75197.1"/>
    <property type="molecule type" value="Genomic_DNA"/>
</dbReference>
<accession>A0A067SYP2</accession>
<evidence type="ECO:0000259" key="9">
    <source>
        <dbReference type="Pfam" id="PF26095"/>
    </source>
</evidence>
<dbReference type="EC" id="2.3.2.27" evidence="6"/>
<evidence type="ECO:0000256" key="5">
    <source>
        <dbReference type="ARBA" id="ARBA00023242"/>
    </source>
</evidence>
<feature type="compositionally biased region" description="Polar residues" evidence="8">
    <location>
        <begin position="249"/>
        <end position="263"/>
    </location>
</feature>
<keyword evidence="4 6" id="KW-0862">Zinc</keyword>
<keyword evidence="11" id="KW-1185">Reference proteome</keyword>
<dbReference type="STRING" id="685588.A0A067SYP2"/>
<dbReference type="Pfam" id="PF26095">
    <property type="entry name" value="CC_Bre1"/>
    <property type="match status" value="1"/>
</dbReference>
<dbReference type="InterPro" id="IPR058643">
    <property type="entry name" value="BRE1-like_CC"/>
</dbReference>
<evidence type="ECO:0000256" key="4">
    <source>
        <dbReference type="ARBA" id="ARBA00022833"/>
    </source>
</evidence>
<evidence type="ECO:0000256" key="7">
    <source>
        <dbReference type="SAM" id="Coils"/>
    </source>
</evidence>
<feature type="coiled-coil region" evidence="7">
    <location>
        <begin position="607"/>
        <end position="676"/>
    </location>
</feature>
<dbReference type="InterPro" id="IPR013956">
    <property type="entry name" value="E3_ubiquit_lig_Bre1"/>
</dbReference>
<keyword evidence="3 6" id="KW-0863">Zinc-finger</keyword>
<feature type="coiled-coil region" evidence="7">
    <location>
        <begin position="172"/>
        <end position="213"/>
    </location>
</feature>
<gene>
    <name evidence="10" type="ORF">GALMADRAFT_69292</name>
</gene>
<dbReference type="GO" id="GO:0033503">
    <property type="term" value="C:HULC complex"/>
    <property type="evidence" value="ECO:0007669"/>
    <property type="project" value="TreeGrafter"/>
</dbReference>
<evidence type="ECO:0000256" key="8">
    <source>
        <dbReference type="SAM" id="MobiDB-lite"/>
    </source>
</evidence>
<dbReference type="GO" id="GO:0008270">
    <property type="term" value="F:zinc ion binding"/>
    <property type="evidence" value="ECO:0007669"/>
    <property type="project" value="UniProtKB-KW"/>
</dbReference>
<protein>
    <recommendedName>
        <fullName evidence="6">E3 ubiquitin protein ligase</fullName>
        <ecNumber evidence="6">2.3.2.27</ecNumber>
    </recommendedName>
</protein>
<dbReference type="GO" id="GO:0005634">
    <property type="term" value="C:nucleus"/>
    <property type="evidence" value="ECO:0007669"/>
    <property type="project" value="UniProtKB-SubCell"/>
</dbReference>
<dbReference type="GO" id="GO:0006325">
    <property type="term" value="P:chromatin organization"/>
    <property type="evidence" value="ECO:0007669"/>
    <property type="project" value="UniProtKB-KW"/>
</dbReference>
<keyword evidence="6" id="KW-0156">Chromatin regulator</keyword>
<dbReference type="HOGENOM" id="CLU_019713_0_0_1"/>
<evidence type="ECO:0000313" key="10">
    <source>
        <dbReference type="EMBL" id="KDR75197.1"/>
    </source>
</evidence>
<organism evidence="10 11">
    <name type="scientific">Galerina marginata (strain CBS 339.88)</name>
    <dbReference type="NCBI Taxonomy" id="685588"/>
    <lineage>
        <taxon>Eukaryota</taxon>
        <taxon>Fungi</taxon>
        <taxon>Dikarya</taxon>
        <taxon>Basidiomycota</taxon>
        <taxon>Agaricomycotina</taxon>
        <taxon>Agaricomycetes</taxon>
        <taxon>Agaricomycetidae</taxon>
        <taxon>Agaricales</taxon>
        <taxon>Agaricineae</taxon>
        <taxon>Strophariaceae</taxon>
        <taxon>Galerina</taxon>
    </lineage>
</organism>
<evidence type="ECO:0000256" key="2">
    <source>
        <dbReference type="ARBA" id="ARBA00022723"/>
    </source>
</evidence>
<dbReference type="Pfam" id="PF08647">
    <property type="entry name" value="BRE1"/>
    <property type="match status" value="1"/>
</dbReference>
<sequence>MDSRKRPLVDDDEPVITKKRIVTGANGGPHVNGVVEIDDEGYTERIESYRKEAIYRKMKHYSREHERSKARIQELEHRKTTCEAGLAAISACWAQLVDTIRLIVKPDDVPQITIRSKEIFDLTSQIQNEPLPHFKAALGDTVNATQALVTKFVQLGDNQQSRLLQSEGFSECQKAQNECALLRSEIQILRARLEDSETQRENYRDALIATENRLARSQSVTVREIETRGPVKQETRTEEKEDVREKPSPSVSALSPVQTNGNHDNTEMEILLEQLTSRDTKIIELEKEAALLRDQKTMMELEHKAPSLEQINESPYYKVLLNHASHLEASLVEKSEQIYRLQEEILQLQALRSEWQEHETANLRNMLTKRDAENARLREQREQQGAELNERRHKDSVKIASLQEYKLLVESNSERINILQSELSRCKAQLAANAGSEELMVFFLGGNIDEVRFFEGLKEQKSQAESRVAALEQTFSIYQDDHPDIVEHMKAEAEAIQQLSQVNAALERYKQTYGTLSTLPPEVSQLAEQVRIKELELESLRLAERQRQENESSLFGELEKLSALWESLDRQLKSKVLDLSSLEDRLNKSAVDKAKSDNKYFAAMRDKEAIENERKILAKTVEKQEKVVDRFTAVEKQLKNQLGVLEKESVTLKKCCETLKDRVLRLEKETPELQTQLEGEKKRVHELNLLFNERESYLHVRRSELRTREDDFIRAKKDLEKQIAHLRTETRVDMGSSSKSDPVDVELKRLRALAVCTTCHETYRTTIITKCMHSGFFLSLQFTTLSKSRVSIL</sequence>
<dbReference type="Proteomes" id="UP000027222">
    <property type="component" value="Unassembled WGS sequence"/>
</dbReference>
<feature type="domain" description="BRE1-like coiled-coil containing" evidence="9">
    <location>
        <begin position="74"/>
        <end position="216"/>
    </location>
</feature>
<name>A0A067SYP2_GALM3</name>
<dbReference type="PANTHER" id="PTHR23163">
    <property type="entry name" value="RING FINGER PROTEIN-RELATED"/>
    <property type="match status" value="1"/>
</dbReference>
<comment type="similarity">
    <text evidence="6">Belongs to the BRE1 family.</text>
</comment>
<dbReference type="GO" id="GO:0016567">
    <property type="term" value="P:protein ubiquitination"/>
    <property type="evidence" value="ECO:0007669"/>
    <property type="project" value="UniProtKB-UniRule"/>
</dbReference>
<evidence type="ECO:0000256" key="1">
    <source>
        <dbReference type="ARBA" id="ARBA00004123"/>
    </source>
</evidence>
<feature type="coiled-coil region" evidence="7">
    <location>
        <begin position="454"/>
        <end position="543"/>
    </location>
</feature>
<keyword evidence="6" id="KW-0833">Ubl conjugation pathway</keyword>
<dbReference type="GO" id="GO:0061630">
    <property type="term" value="F:ubiquitin protein ligase activity"/>
    <property type="evidence" value="ECO:0007669"/>
    <property type="project" value="UniProtKB-EC"/>
</dbReference>
<dbReference type="AlphaFoldDB" id="A0A067SYP2"/>
<proteinExistence type="inferred from homology"/>
<feature type="region of interest" description="Disordered" evidence="8">
    <location>
        <begin position="220"/>
        <end position="266"/>
    </location>
</feature>
<keyword evidence="2 6" id="KW-0479">Metal-binding</keyword>
<evidence type="ECO:0000256" key="6">
    <source>
        <dbReference type="RuleBase" id="RU365038"/>
    </source>
</evidence>
<evidence type="ECO:0000256" key="3">
    <source>
        <dbReference type="ARBA" id="ARBA00022771"/>
    </source>
</evidence>
<keyword evidence="6" id="KW-0808">Transferase</keyword>
<dbReference type="UniPathway" id="UPA00143"/>
<keyword evidence="5 6" id="KW-0539">Nucleus</keyword>
<reference evidence="11" key="1">
    <citation type="journal article" date="2014" name="Proc. Natl. Acad. Sci. U.S.A.">
        <title>Extensive sampling of basidiomycete genomes demonstrates inadequacy of the white-rot/brown-rot paradigm for wood decay fungi.</title>
        <authorList>
            <person name="Riley R."/>
            <person name="Salamov A.A."/>
            <person name="Brown D.W."/>
            <person name="Nagy L.G."/>
            <person name="Floudas D."/>
            <person name="Held B.W."/>
            <person name="Levasseur A."/>
            <person name="Lombard V."/>
            <person name="Morin E."/>
            <person name="Otillar R."/>
            <person name="Lindquist E.A."/>
            <person name="Sun H."/>
            <person name="LaButti K.M."/>
            <person name="Schmutz J."/>
            <person name="Jabbour D."/>
            <person name="Luo H."/>
            <person name="Baker S.E."/>
            <person name="Pisabarro A.G."/>
            <person name="Walton J.D."/>
            <person name="Blanchette R.A."/>
            <person name="Henrissat B."/>
            <person name="Martin F."/>
            <person name="Cullen D."/>
            <person name="Hibbett D.S."/>
            <person name="Grigoriev I.V."/>
        </authorList>
    </citation>
    <scope>NUCLEOTIDE SEQUENCE [LARGE SCALE GENOMIC DNA]</scope>
    <source>
        <strain evidence="11">CBS 339.88</strain>
    </source>
</reference>
<dbReference type="PANTHER" id="PTHR23163:SF0">
    <property type="entry name" value="E3 UBIQUITIN-PROTEIN LIGASE BRE1"/>
    <property type="match status" value="1"/>
</dbReference>
<comment type="subcellular location">
    <subcellularLocation>
        <location evidence="1 6">Nucleus</location>
    </subcellularLocation>
</comment>
<feature type="compositionally biased region" description="Basic and acidic residues" evidence="8">
    <location>
        <begin position="223"/>
        <end position="247"/>
    </location>
</feature>
<comment type="pathway">
    <text evidence="6">Protein modification; protein ubiquitination.</text>
</comment>
<evidence type="ECO:0000313" key="11">
    <source>
        <dbReference type="Proteomes" id="UP000027222"/>
    </source>
</evidence>
<feature type="coiled-coil region" evidence="7">
    <location>
        <begin position="331"/>
        <end position="422"/>
    </location>
</feature>
<dbReference type="OrthoDB" id="10266039at2759"/>
<feature type="coiled-coil region" evidence="7">
    <location>
        <begin position="702"/>
        <end position="729"/>
    </location>
</feature>